<evidence type="ECO:0000256" key="9">
    <source>
        <dbReference type="RuleBase" id="RU364020"/>
    </source>
</evidence>
<keyword evidence="9" id="KW-0735">Signal-anchor</keyword>
<keyword evidence="12" id="KW-1185">Reference proteome</keyword>
<keyword evidence="8 9" id="KW-0325">Glycoprotein</keyword>
<comment type="similarity">
    <text evidence="2 9">Belongs to the sulfotransferase 2 family.</text>
</comment>
<dbReference type="PANTHER" id="PTHR12137:SF54">
    <property type="entry name" value="CARBOHYDRATE SULFOTRANSFERASE"/>
    <property type="match status" value="1"/>
</dbReference>
<evidence type="ECO:0000313" key="11">
    <source>
        <dbReference type="EMBL" id="CAH1256540.1"/>
    </source>
</evidence>
<dbReference type="InterPro" id="IPR005331">
    <property type="entry name" value="Sulfotransferase"/>
</dbReference>
<keyword evidence="4" id="KW-0812">Transmembrane</keyword>
<evidence type="ECO:0000256" key="10">
    <source>
        <dbReference type="SAM" id="MobiDB-lite"/>
    </source>
</evidence>
<dbReference type="InterPro" id="IPR018011">
    <property type="entry name" value="Carb_sulfotrans_8-10"/>
</dbReference>
<evidence type="ECO:0000256" key="6">
    <source>
        <dbReference type="ARBA" id="ARBA00023034"/>
    </source>
</evidence>
<organism evidence="11 12">
    <name type="scientific">Branchiostoma lanceolatum</name>
    <name type="common">Common lancelet</name>
    <name type="synonym">Amphioxus lanceolatum</name>
    <dbReference type="NCBI Taxonomy" id="7740"/>
    <lineage>
        <taxon>Eukaryota</taxon>
        <taxon>Metazoa</taxon>
        <taxon>Chordata</taxon>
        <taxon>Cephalochordata</taxon>
        <taxon>Leptocardii</taxon>
        <taxon>Amphioxiformes</taxon>
        <taxon>Branchiostomatidae</taxon>
        <taxon>Branchiostoma</taxon>
    </lineage>
</organism>
<dbReference type="Pfam" id="PF03567">
    <property type="entry name" value="Sulfotransfer_2"/>
    <property type="match status" value="1"/>
</dbReference>
<reference evidence="11" key="1">
    <citation type="submission" date="2022-01" db="EMBL/GenBank/DDBJ databases">
        <authorList>
            <person name="Braso-Vives M."/>
        </authorList>
    </citation>
    <scope>NUCLEOTIDE SEQUENCE</scope>
</reference>
<proteinExistence type="inferred from homology"/>
<evidence type="ECO:0000256" key="3">
    <source>
        <dbReference type="ARBA" id="ARBA00022679"/>
    </source>
</evidence>
<feature type="compositionally biased region" description="Acidic residues" evidence="10">
    <location>
        <begin position="17"/>
        <end position="29"/>
    </location>
</feature>
<dbReference type="PANTHER" id="PTHR12137">
    <property type="entry name" value="CARBOHYDRATE SULFOTRANSFERASE"/>
    <property type="match status" value="1"/>
</dbReference>
<protein>
    <recommendedName>
        <fullName evidence="9">Carbohydrate sulfotransferase</fullName>
        <ecNumber evidence="9">2.8.2.-</ecNumber>
    </recommendedName>
</protein>
<accession>A0A8J9ZJJ6</accession>
<dbReference type="Proteomes" id="UP000838412">
    <property type="component" value="Chromosome 3"/>
</dbReference>
<dbReference type="EMBL" id="OV696688">
    <property type="protein sequence ID" value="CAH1256540.1"/>
    <property type="molecule type" value="Genomic_DNA"/>
</dbReference>
<keyword evidence="9" id="KW-0119">Carbohydrate metabolism</keyword>
<name>A0A8J9ZJJ6_BRALA</name>
<evidence type="ECO:0000256" key="1">
    <source>
        <dbReference type="ARBA" id="ARBA00004323"/>
    </source>
</evidence>
<evidence type="ECO:0000256" key="7">
    <source>
        <dbReference type="ARBA" id="ARBA00023136"/>
    </source>
</evidence>
<evidence type="ECO:0000256" key="8">
    <source>
        <dbReference type="ARBA" id="ARBA00023180"/>
    </source>
</evidence>
<dbReference type="AlphaFoldDB" id="A0A8J9ZJJ6"/>
<sequence length="363" mass="42573">MLFSLDNPVHTNQSDLEAQEDFQDWETEIENANADERDTRRSSSPFPEREIEETLPPVRRDTLQKANALQNPPRKEETWEAWLARMEQVHADRRATVRRACERHNIKGPLPPPRRLHKLRYNDPYRTVFCDVAKSGSTTMKQILAKVDPNYKYIRKFGVYDPKAFKDLSRFKEGSRDLRDRLSNYTKFMIVREPLERLLSAYQDKFRYGKAVELFEALYGDYFVKDRAPSHKKGHQTNTGGDDGRLQVTFPEFVRGVLTRERKYRNVHWEPQHVICHPCMIHYDYIGHLDTMGDDVKFIMHKTGILDKVAAPAQTARRAGDNMAEMYAEIPLGDILQLGKVFYFDYEAYSFSFDDTLKKIKPR</sequence>
<evidence type="ECO:0000313" key="12">
    <source>
        <dbReference type="Proteomes" id="UP000838412"/>
    </source>
</evidence>
<gene>
    <name evidence="11" type="primary">CHST8</name>
    <name evidence="11" type="ORF">BLAG_LOCUS14810</name>
</gene>
<feature type="region of interest" description="Disordered" evidence="10">
    <location>
        <begin position="1"/>
        <end position="72"/>
    </location>
</feature>
<dbReference type="Gene3D" id="3.40.50.300">
    <property type="entry name" value="P-loop containing nucleotide triphosphate hydrolases"/>
    <property type="match status" value="1"/>
</dbReference>
<evidence type="ECO:0000256" key="4">
    <source>
        <dbReference type="ARBA" id="ARBA00022692"/>
    </source>
</evidence>
<keyword evidence="6 9" id="KW-0333">Golgi apparatus</keyword>
<keyword evidence="3 9" id="KW-0808">Transferase</keyword>
<evidence type="ECO:0000256" key="5">
    <source>
        <dbReference type="ARBA" id="ARBA00022989"/>
    </source>
</evidence>
<keyword evidence="7" id="KW-0472">Membrane</keyword>
<evidence type="ECO:0000256" key="2">
    <source>
        <dbReference type="ARBA" id="ARBA00006339"/>
    </source>
</evidence>
<dbReference type="OrthoDB" id="2019940at2759"/>
<dbReference type="InterPro" id="IPR027417">
    <property type="entry name" value="P-loop_NTPase"/>
</dbReference>
<dbReference type="GO" id="GO:0008146">
    <property type="term" value="F:sulfotransferase activity"/>
    <property type="evidence" value="ECO:0007669"/>
    <property type="project" value="InterPro"/>
</dbReference>
<comment type="subcellular location">
    <subcellularLocation>
        <location evidence="1 9">Golgi apparatus membrane</location>
        <topology evidence="1 9">Single-pass type II membrane protein</topology>
    </subcellularLocation>
</comment>
<dbReference type="EC" id="2.8.2.-" evidence="9"/>
<keyword evidence="5" id="KW-1133">Transmembrane helix</keyword>
<dbReference type="GO" id="GO:0000139">
    <property type="term" value="C:Golgi membrane"/>
    <property type="evidence" value="ECO:0007669"/>
    <property type="project" value="UniProtKB-SubCell"/>
</dbReference>
<dbReference type="GO" id="GO:0016051">
    <property type="term" value="P:carbohydrate biosynthetic process"/>
    <property type="evidence" value="ECO:0007669"/>
    <property type="project" value="InterPro"/>
</dbReference>